<comment type="caution">
    <text evidence="1">The sequence shown here is derived from an EMBL/GenBank/DDBJ whole genome shotgun (WGS) entry which is preliminary data.</text>
</comment>
<organism evidence="1 2">
    <name type="scientific">Draconibacterium aestuarii</name>
    <dbReference type="NCBI Taxonomy" id="2998507"/>
    <lineage>
        <taxon>Bacteria</taxon>
        <taxon>Pseudomonadati</taxon>
        <taxon>Bacteroidota</taxon>
        <taxon>Bacteroidia</taxon>
        <taxon>Marinilabiliales</taxon>
        <taxon>Prolixibacteraceae</taxon>
        <taxon>Draconibacterium</taxon>
    </lineage>
</organism>
<dbReference type="RefSeq" id="WP_343331244.1">
    <property type="nucleotide sequence ID" value="NZ_JAPOHD010000003.1"/>
</dbReference>
<keyword evidence="2" id="KW-1185">Reference proteome</keyword>
<evidence type="ECO:0000313" key="1">
    <source>
        <dbReference type="EMBL" id="MCY1718905.1"/>
    </source>
</evidence>
<sequence>MEEDFDLKKWENAKWKLKDLYPQLTDSDLIWRHETKNALYNMIATKLLISNKEFSDLIDSL</sequence>
<gene>
    <name evidence="1" type="ORF">OU798_01035</name>
</gene>
<proteinExistence type="predicted"/>
<dbReference type="Proteomes" id="UP001145087">
    <property type="component" value="Unassembled WGS sequence"/>
</dbReference>
<dbReference type="EMBL" id="JAPOHD010000003">
    <property type="protein sequence ID" value="MCY1718905.1"/>
    <property type="molecule type" value="Genomic_DNA"/>
</dbReference>
<name>A0A9X3J5T1_9BACT</name>
<dbReference type="AlphaFoldDB" id="A0A9X3J5T1"/>
<reference evidence="1" key="1">
    <citation type="submission" date="2022-11" db="EMBL/GenBank/DDBJ databases">
        <title>Marilongibacter aestuarii gen. nov., sp. nov., isolated from tidal flat sediment.</title>
        <authorList>
            <person name="Jiayan W."/>
        </authorList>
    </citation>
    <scope>NUCLEOTIDE SEQUENCE</scope>
    <source>
        <strain evidence="1">Z1-6</strain>
    </source>
</reference>
<accession>A0A9X3J5T1</accession>
<evidence type="ECO:0000313" key="2">
    <source>
        <dbReference type="Proteomes" id="UP001145087"/>
    </source>
</evidence>
<protein>
    <submittedName>
        <fullName evidence="1">Uncharacterized protein</fullName>
    </submittedName>
</protein>